<keyword evidence="3" id="KW-0731">Sigma factor</keyword>
<evidence type="ECO:0000256" key="2">
    <source>
        <dbReference type="ARBA" id="ARBA00023015"/>
    </source>
</evidence>
<evidence type="ECO:0000259" key="8">
    <source>
        <dbReference type="Pfam" id="PF20239"/>
    </source>
</evidence>
<name>A0ABS2L753_9MICO</name>
<dbReference type="Pfam" id="PF20239">
    <property type="entry name" value="DUF6596"/>
    <property type="match status" value="1"/>
</dbReference>
<evidence type="ECO:0000256" key="5">
    <source>
        <dbReference type="SAM" id="MobiDB-lite"/>
    </source>
</evidence>
<evidence type="ECO:0000259" key="7">
    <source>
        <dbReference type="Pfam" id="PF08281"/>
    </source>
</evidence>
<evidence type="ECO:0000256" key="4">
    <source>
        <dbReference type="ARBA" id="ARBA00023163"/>
    </source>
</evidence>
<dbReference type="NCBIfam" id="TIGR02937">
    <property type="entry name" value="sigma70-ECF"/>
    <property type="match status" value="1"/>
</dbReference>
<gene>
    <name evidence="9" type="ORF">JOE66_002569</name>
</gene>
<evidence type="ECO:0000313" key="10">
    <source>
        <dbReference type="Proteomes" id="UP000776164"/>
    </source>
</evidence>
<evidence type="ECO:0000259" key="6">
    <source>
        <dbReference type="Pfam" id="PF04542"/>
    </source>
</evidence>
<dbReference type="InterPro" id="IPR036388">
    <property type="entry name" value="WH-like_DNA-bd_sf"/>
</dbReference>
<sequence>MTTGETTPGVGSVMSSAPLRPDARVSSDVVGSGGIPGEPMPTDAMAADAMPADAMQADLALAEFLRSEGRRVVATLTRQLGDLTLAEDAVQDASLRALQAWTRDGVPENPRAWLFVSAKRRAIDILRREKTRFDKERQATIMTALAAPDDAPHDLEDDQLRLIFTCCHPALSTEAQVALSLRVLCGLTVAEVARSLLVSEQTMAKRLTRARTKIAKARIPYVVPGPDELPDRVNGVTTTVYLLFGEGYASLSDGPALRSALADEAIRLGRLLTVLLPGSPAVEGLLATMLLQHSRLPARFDANGDVVLLADQDRALWNSALINEGVALAAAAITHSPRQPARFAVTAAIAGCHALAADPSETDWLAILSWYDVLATIDPNPVVKLNRAAALAESGFPAEALAEVDALAGLDSYFWFHATRAELLARQGAAAEASVAAQRALQLTDSEPQRRLLRLRYPPVPGATSSGVPL</sequence>
<dbReference type="Pfam" id="PF08281">
    <property type="entry name" value="Sigma70_r4_2"/>
    <property type="match status" value="1"/>
</dbReference>
<feature type="domain" description="RNA polymerase sigma factor 70 region 4 type 2" evidence="7">
    <location>
        <begin position="163"/>
        <end position="214"/>
    </location>
</feature>
<evidence type="ECO:0000313" key="9">
    <source>
        <dbReference type="EMBL" id="MBM7472935.1"/>
    </source>
</evidence>
<feature type="region of interest" description="Disordered" evidence="5">
    <location>
        <begin position="1"/>
        <end position="39"/>
    </location>
</feature>
<dbReference type="Proteomes" id="UP000776164">
    <property type="component" value="Unassembled WGS sequence"/>
</dbReference>
<protein>
    <submittedName>
        <fullName evidence="9">RNA polymerase sigma-70 factor (ECF subfamily)</fullName>
    </submittedName>
</protein>
<dbReference type="Gene3D" id="1.10.1740.10">
    <property type="match status" value="1"/>
</dbReference>
<comment type="similarity">
    <text evidence="1">Belongs to the sigma-70 factor family. ECF subfamily.</text>
</comment>
<dbReference type="InterPro" id="IPR007627">
    <property type="entry name" value="RNA_pol_sigma70_r2"/>
</dbReference>
<keyword evidence="10" id="KW-1185">Reference proteome</keyword>
<dbReference type="SUPFAM" id="SSF88946">
    <property type="entry name" value="Sigma2 domain of RNA polymerase sigma factors"/>
    <property type="match status" value="1"/>
</dbReference>
<feature type="domain" description="DUF6596" evidence="8">
    <location>
        <begin position="232"/>
        <end position="332"/>
    </location>
</feature>
<feature type="domain" description="RNA polymerase sigma-70 region 2" evidence="6">
    <location>
        <begin position="66"/>
        <end position="130"/>
    </location>
</feature>
<dbReference type="InterPro" id="IPR013325">
    <property type="entry name" value="RNA_pol_sigma_r2"/>
</dbReference>
<keyword evidence="2" id="KW-0805">Transcription regulation</keyword>
<comment type="caution">
    <text evidence="9">The sequence shown here is derived from an EMBL/GenBank/DDBJ whole genome shotgun (WGS) entry which is preliminary data.</text>
</comment>
<dbReference type="InterPro" id="IPR013249">
    <property type="entry name" value="RNA_pol_sigma70_r4_t2"/>
</dbReference>
<dbReference type="EMBL" id="JAFBBU010000001">
    <property type="protein sequence ID" value="MBM7472935.1"/>
    <property type="molecule type" value="Genomic_DNA"/>
</dbReference>
<evidence type="ECO:0000256" key="3">
    <source>
        <dbReference type="ARBA" id="ARBA00023082"/>
    </source>
</evidence>
<proteinExistence type="inferred from homology"/>
<dbReference type="InterPro" id="IPR014284">
    <property type="entry name" value="RNA_pol_sigma-70_dom"/>
</dbReference>
<organism evidence="9 10">
    <name type="scientific">Subtercola frigoramans</name>
    <dbReference type="NCBI Taxonomy" id="120298"/>
    <lineage>
        <taxon>Bacteria</taxon>
        <taxon>Bacillati</taxon>
        <taxon>Actinomycetota</taxon>
        <taxon>Actinomycetes</taxon>
        <taxon>Micrococcales</taxon>
        <taxon>Microbacteriaceae</taxon>
        <taxon>Subtercola</taxon>
    </lineage>
</organism>
<dbReference type="Gene3D" id="1.10.10.10">
    <property type="entry name" value="Winged helix-like DNA-binding domain superfamily/Winged helix DNA-binding domain"/>
    <property type="match status" value="1"/>
</dbReference>
<dbReference type="Pfam" id="PF04542">
    <property type="entry name" value="Sigma70_r2"/>
    <property type="match status" value="1"/>
</dbReference>
<dbReference type="PANTHER" id="PTHR47756:SF2">
    <property type="entry name" value="BLL6612 PROTEIN"/>
    <property type="match status" value="1"/>
</dbReference>
<dbReference type="InterPro" id="IPR013324">
    <property type="entry name" value="RNA_pol_sigma_r3/r4-like"/>
</dbReference>
<evidence type="ECO:0000256" key="1">
    <source>
        <dbReference type="ARBA" id="ARBA00010641"/>
    </source>
</evidence>
<dbReference type="InterPro" id="IPR046531">
    <property type="entry name" value="DUF6596"/>
</dbReference>
<dbReference type="SUPFAM" id="SSF88659">
    <property type="entry name" value="Sigma3 and sigma4 domains of RNA polymerase sigma factors"/>
    <property type="match status" value="1"/>
</dbReference>
<dbReference type="RefSeq" id="WP_307827192.1">
    <property type="nucleotide sequence ID" value="NZ_JAFBBU010000001.1"/>
</dbReference>
<accession>A0ABS2L753</accession>
<dbReference type="PANTHER" id="PTHR47756">
    <property type="entry name" value="BLL6612 PROTEIN-RELATED"/>
    <property type="match status" value="1"/>
</dbReference>
<keyword evidence="4" id="KW-0804">Transcription</keyword>
<reference evidence="9 10" key="1">
    <citation type="submission" date="2021-01" db="EMBL/GenBank/DDBJ databases">
        <title>Sequencing the genomes of 1000 actinobacteria strains.</title>
        <authorList>
            <person name="Klenk H.-P."/>
        </authorList>
    </citation>
    <scope>NUCLEOTIDE SEQUENCE [LARGE SCALE GENOMIC DNA]</scope>
    <source>
        <strain evidence="9 10">DSM 13057</strain>
    </source>
</reference>